<organism evidence="2 3">
    <name type="scientific">Streptomyces thermoalcalitolerans</name>
    <dbReference type="NCBI Taxonomy" id="65605"/>
    <lineage>
        <taxon>Bacteria</taxon>
        <taxon>Bacillati</taxon>
        <taxon>Actinomycetota</taxon>
        <taxon>Actinomycetes</taxon>
        <taxon>Kitasatosporales</taxon>
        <taxon>Streptomycetaceae</taxon>
        <taxon>Streptomyces</taxon>
    </lineage>
</organism>
<name>A0ABP3ZRM6_9ACTN</name>
<protein>
    <recommendedName>
        <fullName evidence="4">AbaA</fullName>
    </recommendedName>
</protein>
<gene>
    <name evidence="2" type="ORF">GCM10009549_47640</name>
</gene>
<evidence type="ECO:0000256" key="1">
    <source>
        <dbReference type="SAM" id="MobiDB-lite"/>
    </source>
</evidence>
<feature type="region of interest" description="Disordered" evidence="1">
    <location>
        <begin position="1"/>
        <end position="30"/>
    </location>
</feature>
<evidence type="ECO:0000313" key="2">
    <source>
        <dbReference type="EMBL" id="GAA0926212.1"/>
    </source>
</evidence>
<comment type="caution">
    <text evidence="2">The sequence shown here is derived from an EMBL/GenBank/DDBJ whole genome shotgun (WGS) entry which is preliminary data.</text>
</comment>
<dbReference type="RefSeq" id="WP_344053165.1">
    <property type="nucleotide sequence ID" value="NZ_BAAAHG010000051.1"/>
</dbReference>
<accession>A0ABP3ZRM6</accession>
<dbReference type="EMBL" id="BAAAHG010000051">
    <property type="protein sequence ID" value="GAA0926212.1"/>
    <property type="molecule type" value="Genomic_DNA"/>
</dbReference>
<keyword evidence="3" id="KW-1185">Reference proteome</keyword>
<reference evidence="3" key="1">
    <citation type="journal article" date="2019" name="Int. J. Syst. Evol. Microbiol.">
        <title>The Global Catalogue of Microorganisms (GCM) 10K type strain sequencing project: providing services to taxonomists for standard genome sequencing and annotation.</title>
        <authorList>
            <consortium name="The Broad Institute Genomics Platform"/>
            <consortium name="The Broad Institute Genome Sequencing Center for Infectious Disease"/>
            <person name="Wu L."/>
            <person name="Ma J."/>
        </authorList>
    </citation>
    <scope>NUCLEOTIDE SEQUENCE [LARGE SCALE GENOMIC DNA]</scope>
    <source>
        <strain evidence="3">JCM 10673</strain>
    </source>
</reference>
<feature type="compositionally biased region" description="Polar residues" evidence="1">
    <location>
        <begin position="1"/>
        <end position="20"/>
    </location>
</feature>
<evidence type="ECO:0000313" key="3">
    <source>
        <dbReference type="Proteomes" id="UP001501005"/>
    </source>
</evidence>
<sequence length="181" mass="19712">MRTAPTQQPSTQRADRTTPSGGAATAMPLSGLGRVPWSEIRDSTGSATAIPLLLACVACGDARTARIALEELRKRICQYGFVVEQATAATVPFLWELAQLPRVTCRPQIIRLLKNIAGARQWESVASVYPKVLNHPENPVVWERRARQAVRARSDALSALLADRDQDIARATTELADALAE</sequence>
<evidence type="ECO:0008006" key="4">
    <source>
        <dbReference type="Google" id="ProtNLM"/>
    </source>
</evidence>
<proteinExistence type="predicted"/>
<dbReference type="Proteomes" id="UP001501005">
    <property type="component" value="Unassembled WGS sequence"/>
</dbReference>